<evidence type="ECO:0000256" key="7">
    <source>
        <dbReference type="ARBA" id="ARBA00022840"/>
    </source>
</evidence>
<comment type="caution">
    <text evidence="11">The sequence shown here is derived from an EMBL/GenBank/DDBJ whole genome shotgun (WGS) entry which is preliminary data.</text>
</comment>
<dbReference type="GO" id="GO:0005524">
    <property type="term" value="F:ATP binding"/>
    <property type="evidence" value="ECO:0007669"/>
    <property type="project" value="UniProtKB-KW"/>
</dbReference>
<dbReference type="PROSITE" id="PS00211">
    <property type="entry name" value="ABC_TRANSPORTER_1"/>
    <property type="match status" value="1"/>
</dbReference>
<keyword evidence="8" id="KW-1278">Translocase</keyword>
<dbReference type="PANTHER" id="PTHR42711:SF5">
    <property type="entry name" value="ABC TRANSPORTER ATP-BINDING PROTEIN NATA"/>
    <property type="match status" value="1"/>
</dbReference>
<dbReference type="InterPro" id="IPR017871">
    <property type="entry name" value="ABC_transporter-like_CS"/>
</dbReference>
<evidence type="ECO:0000259" key="10">
    <source>
        <dbReference type="PROSITE" id="PS50893"/>
    </source>
</evidence>
<sequence length="292" mass="32481">MLRADELRKHYPKAVQAVDGVSLSLNEGVCFGLLGPNGAGKTTTLEMLEGIIKPSSGQIYHRGKPINAEYRKHIGIQFQHTALPELLTVKESLQLFQKLYPSPLSLDELVEACALTEYLNRDNRKLSGGQRQRLLLAIALINNPDIVFLDEPTTGLDPQARHNFWSLIRNIKARGKTIILTTHYMDEAEQLCDEIAIMDKGRILVQDTPQNLLANHFDGVLIKLPKSSGLAELSEWSYPMAIGDDVIEFVTPDVEAALRQLAQHHISLDGLSIVAPNLENLFLKLTGYSLRA</sequence>
<protein>
    <submittedName>
        <fullName evidence="11">ABC transporter ATP-binding protein</fullName>
    </submittedName>
</protein>
<dbReference type="InterPro" id="IPR003439">
    <property type="entry name" value="ABC_transporter-like_ATP-bd"/>
</dbReference>
<keyword evidence="7 11" id="KW-0067">ATP-binding</keyword>
<dbReference type="GO" id="GO:0016887">
    <property type="term" value="F:ATP hydrolysis activity"/>
    <property type="evidence" value="ECO:0007669"/>
    <property type="project" value="InterPro"/>
</dbReference>
<gene>
    <name evidence="11" type="ORF">VZ94_10395</name>
</gene>
<keyword evidence="3" id="KW-0813">Transport</keyword>
<keyword evidence="12" id="KW-1185">Reference proteome</keyword>
<evidence type="ECO:0000256" key="6">
    <source>
        <dbReference type="ARBA" id="ARBA00022741"/>
    </source>
</evidence>
<dbReference type="EMBL" id="LAJX01000101">
    <property type="protein sequence ID" value="KJV06569.1"/>
    <property type="molecule type" value="Genomic_DNA"/>
</dbReference>
<evidence type="ECO:0000313" key="12">
    <source>
        <dbReference type="Proteomes" id="UP000033684"/>
    </source>
</evidence>
<reference evidence="11 12" key="2">
    <citation type="journal article" date="2016" name="Microb. Ecol.">
        <title>Genome Characteristics of a Novel Type I Methanotroph (Sn10-6) Isolated from a Flooded Indian Rice Field.</title>
        <authorList>
            <person name="Rahalkar M.C."/>
            <person name="Pandit P.S."/>
            <person name="Dhakephalkar P.K."/>
            <person name="Pore S."/>
            <person name="Arora P."/>
            <person name="Kapse N."/>
        </authorList>
    </citation>
    <scope>NUCLEOTIDE SEQUENCE [LARGE SCALE GENOMIC DNA]</scope>
    <source>
        <strain evidence="11 12">Sn10-6</strain>
    </source>
</reference>
<keyword evidence="4" id="KW-0536">Nodulation</keyword>
<dbReference type="Pfam" id="PF00005">
    <property type="entry name" value="ABC_tran"/>
    <property type="match status" value="1"/>
</dbReference>
<dbReference type="AlphaFoldDB" id="A0A0F3IM01"/>
<reference evidence="12" key="1">
    <citation type="submission" date="2015-03" db="EMBL/GenBank/DDBJ databases">
        <title>Draft genome sequence of a novel methanotroph (Sn10-6) isolated from flooded ricefield rhizosphere in India.</title>
        <authorList>
            <person name="Pandit P.S."/>
            <person name="Pore S.D."/>
            <person name="Arora P."/>
            <person name="Kapse N.G."/>
            <person name="Dhakephalkar P.K."/>
            <person name="Rahalkar M.C."/>
        </authorList>
    </citation>
    <scope>NUCLEOTIDE SEQUENCE [LARGE SCALE GENOMIC DNA]</scope>
    <source>
        <strain evidence="12">Sn10-6</strain>
    </source>
</reference>
<dbReference type="SMART" id="SM00382">
    <property type="entry name" value="AAA"/>
    <property type="match status" value="1"/>
</dbReference>
<evidence type="ECO:0000256" key="3">
    <source>
        <dbReference type="ARBA" id="ARBA00022448"/>
    </source>
</evidence>
<accession>A0A0F3IM01</accession>
<dbReference type="CDD" id="cd03263">
    <property type="entry name" value="ABC_subfamily_A"/>
    <property type="match status" value="1"/>
</dbReference>
<evidence type="ECO:0000313" key="11">
    <source>
        <dbReference type="EMBL" id="KJV06569.1"/>
    </source>
</evidence>
<proteinExistence type="inferred from homology"/>
<dbReference type="SUPFAM" id="SSF52540">
    <property type="entry name" value="P-loop containing nucleoside triphosphate hydrolases"/>
    <property type="match status" value="1"/>
</dbReference>
<dbReference type="Gene3D" id="3.40.50.300">
    <property type="entry name" value="P-loop containing nucleotide triphosphate hydrolases"/>
    <property type="match status" value="1"/>
</dbReference>
<evidence type="ECO:0000256" key="4">
    <source>
        <dbReference type="ARBA" id="ARBA00022458"/>
    </source>
</evidence>
<dbReference type="InterPro" id="IPR003593">
    <property type="entry name" value="AAA+_ATPase"/>
</dbReference>
<dbReference type="PANTHER" id="PTHR42711">
    <property type="entry name" value="ABC TRANSPORTER ATP-BINDING PROTEIN"/>
    <property type="match status" value="1"/>
</dbReference>
<evidence type="ECO:0000256" key="5">
    <source>
        <dbReference type="ARBA" id="ARBA00022475"/>
    </source>
</evidence>
<name>A0A0F3IM01_9GAMM</name>
<dbReference type="Proteomes" id="UP000033684">
    <property type="component" value="Unassembled WGS sequence"/>
</dbReference>
<dbReference type="InterPro" id="IPR050763">
    <property type="entry name" value="ABC_transporter_ATP-binding"/>
</dbReference>
<comment type="similarity">
    <text evidence="2">Belongs to the ABC transporter superfamily.</text>
</comment>
<dbReference type="PATRIC" id="fig|1632867.3.peg.106"/>
<dbReference type="InterPro" id="IPR027417">
    <property type="entry name" value="P-loop_NTPase"/>
</dbReference>
<evidence type="ECO:0000256" key="2">
    <source>
        <dbReference type="ARBA" id="ARBA00005417"/>
    </source>
</evidence>
<evidence type="ECO:0000256" key="8">
    <source>
        <dbReference type="ARBA" id="ARBA00022967"/>
    </source>
</evidence>
<organism evidence="11 12">
    <name type="scientific">Methylocucumis oryzae</name>
    <dbReference type="NCBI Taxonomy" id="1632867"/>
    <lineage>
        <taxon>Bacteria</taxon>
        <taxon>Pseudomonadati</taxon>
        <taxon>Pseudomonadota</taxon>
        <taxon>Gammaproteobacteria</taxon>
        <taxon>Methylococcales</taxon>
        <taxon>Methylococcaceae</taxon>
        <taxon>Methylocucumis</taxon>
    </lineage>
</organism>
<evidence type="ECO:0000256" key="9">
    <source>
        <dbReference type="ARBA" id="ARBA00023136"/>
    </source>
</evidence>
<dbReference type="GO" id="GO:0005886">
    <property type="term" value="C:plasma membrane"/>
    <property type="evidence" value="ECO:0007669"/>
    <property type="project" value="UniProtKB-SubCell"/>
</dbReference>
<dbReference type="PROSITE" id="PS50893">
    <property type="entry name" value="ABC_TRANSPORTER_2"/>
    <property type="match status" value="1"/>
</dbReference>
<feature type="domain" description="ABC transporter" evidence="10">
    <location>
        <begin position="2"/>
        <end position="225"/>
    </location>
</feature>
<comment type="subcellular location">
    <subcellularLocation>
        <location evidence="1">Cell membrane</location>
    </subcellularLocation>
</comment>
<keyword evidence="6" id="KW-0547">Nucleotide-binding</keyword>
<evidence type="ECO:0000256" key="1">
    <source>
        <dbReference type="ARBA" id="ARBA00004236"/>
    </source>
</evidence>
<keyword evidence="9" id="KW-0472">Membrane</keyword>
<keyword evidence="5" id="KW-1003">Cell membrane</keyword>
<dbReference type="FunFam" id="3.40.50.300:FF:000589">
    <property type="entry name" value="ABC transporter, ATP-binding subunit"/>
    <property type="match status" value="1"/>
</dbReference>